<evidence type="ECO:0000313" key="6">
    <source>
        <dbReference type="Proteomes" id="UP000001977"/>
    </source>
</evidence>
<dbReference type="Gene3D" id="3.40.20.20">
    <property type="match status" value="2"/>
</dbReference>
<evidence type="ECO:0000256" key="2">
    <source>
        <dbReference type="ARBA" id="ARBA00022722"/>
    </source>
</evidence>
<sequence length="160" mass="17606">MGARIVAVSAAIAMFITVGSAQARGLNTCEAEIKAINKFLADSGVAQIESIASLARTVRHIGKLGRLPSVYITSDEAKRLGWSGKSSESLWGIKLTDQKWIGGDVYRNPSLPGNEKWYSADLDVVKGYRSSKRLVYNLRSRQMFISTDLYAHFVEMDACD</sequence>
<dbReference type="InterPro" id="IPR016191">
    <property type="entry name" value="Ribonuclease/ribotoxin"/>
</dbReference>
<accession>Q2KZM8</accession>
<dbReference type="OrthoDB" id="5326845at2"/>
<dbReference type="GO" id="GO:0005576">
    <property type="term" value="C:extracellular region"/>
    <property type="evidence" value="ECO:0007669"/>
    <property type="project" value="UniProtKB-SubCell"/>
</dbReference>
<comment type="subcellular location">
    <subcellularLocation>
        <location evidence="4">Secreted</location>
    </subcellularLocation>
</comment>
<dbReference type="HOGENOM" id="CLU_104572_3_1_4"/>
<proteinExistence type="inferred from homology"/>
<dbReference type="EMBL" id="AM167904">
    <property type="protein sequence ID" value="CAJ49672.1"/>
    <property type="molecule type" value="Genomic_DNA"/>
</dbReference>
<dbReference type="EC" id="3.1.27.-" evidence="4"/>
<evidence type="ECO:0000256" key="4">
    <source>
        <dbReference type="PIRNR" id="PIRNR001013"/>
    </source>
</evidence>
<organism evidence="5 6">
    <name type="scientific">Bordetella avium (strain 197N)</name>
    <dbReference type="NCBI Taxonomy" id="360910"/>
    <lineage>
        <taxon>Bacteria</taxon>
        <taxon>Pseudomonadati</taxon>
        <taxon>Pseudomonadota</taxon>
        <taxon>Betaproteobacteria</taxon>
        <taxon>Burkholderiales</taxon>
        <taxon>Alcaligenaceae</taxon>
        <taxon>Bordetella</taxon>
    </lineage>
</organism>
<reference evidence="5 6" key="1">
    <citation type="journal article" date="2006" name="J. Bacteriol.">
        <title>Comparison of the genome sequence of the poultry pathogen Bordetella avium with those of B. bronchiseptica, B. pertussis, and B. parapertussis reveals extensive diversity in surface structures associated with host interaction.</title>
        <authorList>
            <person name="Sebaihia M."/>
            <person name="Preston A."/>
            <person name="Maskell D.J."/>
            <person name="Kuzmiak H."/>
            <person name="Connell T.D."/>
            <person name="King N.D."/>
            <person name="Orndorff P.E."/>
            <person name="Miyamoto D.M."/>
            <person name="Thomson N.R."/>
            <person name="Harris D."/>
            <person name="Goble A."/>
            <person name="Lord A."/>
            <person name="Murphy L."/>
            <person name="Quail M.A."/>
            <person name="Rutter S."/>
            <person name="Squares R."/>
            <person name="Squares S."/>
            <person name="Woodward J."/>
            <person name="Parkhill J."/>
            <person name="Temple L.M."/>
        </authorList>
    </citation>
    <scope>NUCLEOTIDE SEQUENCE [LARGE SCALE GENOMIC DNA]</scope>
    <source>
        <strain evidence="5 6">197N</strain>
    </source>
</reference>
<dbReference type="GO" id="GO:0003723">
    <property type="term" value="F:RNA binding"/>
    <property type="evidence" value="ECO:0007669"/>
    <property type="project" value="UniProtKB-UniRule"/>
</dbReference>
<keyword evidence="6" id="KW-1185">Reference proteome</keyword>
<dbReference type="SUPFAM" id="SSF53933">
    <property type="entry name" value="Microbial ribonucleases"/>
    <property type="match status" value="1"/>
</dbReference>
<feature type="signal peptide" evidence="4">
    <location>
        <begin position="1"/>
        <end position="23"/>
    </location>
</feature>
<evidence type="ECO:0000256" key="1">
    <source>
        <dbReference type="ARBA" id="ARBA00009006"/>
    </source>
</evidence>
<dbReference type="InterPro" id="IPR001887">
    <property type="entry name" value="Barnase"/>
</dbReference>
<keyword evidence="4" id="KW-0964">Secreted</keyword>
<dbReference type="KEGG" id="bav:BAV2062"/>
<keyword evidence="3 4" id="KW-0378">Hydrolase</keyword>
<evidence type="ECO:0000313" key="5">
    <source>
        <dbReference type="EMBL" id="CAJ49672.1"/>
    </source>
</evidence>
<evidence type="ECO:0000256" key="3">
    <source>
        <dbReference type="ARBA" id="ARBA00022801"/>
    </source>
</evidence>
<feature type="chain" id="PRO_5008815508" description="Ribonuclease" evidence="4">
    <location>
        <begin position="24"/>
        <end position="160"/>
    </location>
</feature>
<dbReference type="STRING" id="360910.BAV2062"/>
<dbReference type="PIRSF" id="PIRSF001013">
    <property type="entry name" value="Barnase"/>
    <property type="match status" value="1"/>
</dbReference>
<keyword evidence="4" id="KW-0732">Signal</keyword>
<dbReference type="InterPro" id="IPR053753">
    <property type="entry name" value="RNase_N1/T1-like_sf"/>
</dbReference>
<dbReference type="eggNOG" id="COG4290">
    <property type="taxonomic scope" value="Bacteria"/>
</dbReference>
<dbReference type="Proteomes" id="UP000001977">
    <property type="component" value="Chromosome"/>
</dbReference>
<name>Q2KZM8_BORA1</name>
<gene>
    <name evidence="5" type="ordered locus">BAV2062</name>
</gene>
<keyword evidence="4" id="KW-0255">Endonuclease</keyword>
<keyword evidence="2 4" id="KW-0540">Nuclease</keyword>
<dbReference type="GO" id="GO:0016787">
    <property type="term" value="F:hydrolase activity"/>
    <property type="evidence" value="ECO:0007669"/>
    <property type="project" value="UniProtKB-KW"/>
</dbReference>
<protein>
    <recommendedName>
        <fullName evidence="4">Ribonuclease</fullName>
        <ecNumber evidence="4">3.1.27.-</ecNumber>
    </recommendedName>
</protein>
<dbReference type="GO" id="GO:0004521">
    <property type="term" value="F:RNA endonuclease activity"/>
    <property type="evidence" value="ECO:0007669"/>
    <property type="project" value="UniProtKB-UniRule"/>
</dbReference>
<dbReference type="AlphaFoldDB" id="Q2KZM8"/>
<comment type="similarity">
    <text evidence="1 4">Belongs to the ribonuclease N1/T1 family.</text>
</comment>